<dbReference type="InterPro" id="IPR000700">
    <property type="entry name" value="PAS-assoc_C"/>
</dbReference>
<dbReference type="InterPro" id="IPR003594">
    <property type="entry name" value="HATPase_dom"/>
</dbReference>
<dbReference type="PRINTS" id="PR00344">
    <property type="entry name" value="BCTRLSENSOR"/>
</dbReference>
<comment type="catalytic activity">
    <reaction evidence="1">
        <text>ATP + protein L-histidine = ADP + protein N-phospho-L-histidine.</text>
        <dbReference type="EC" id="2.7.13.3"/>
    </reaction>
</comment>
<dbReference type="Proteomes" id="UP001156664">
    <property type="component" value="Unassembled WGS sequence"/>
</dbReference>
<dbReference type="SMART" id="SM00448">
    <property type="entry name" value="REC"/>
    <property type="match status" value="1"/>
</dbReference>
<keyword evidence="3 6" id="KW-0597">Phosphoprotein</keyword>
<dbReference type="SMART" id="SM00091">
    <property type="entry name" value="PAS"/>
    <property type="match status" value="1"/>
</dbReference>
<dbReference type="Gene3D" id="1.10.287.130">
    <property type="match status" value="1"/>
</dbReference>
<dbReference type="PANTHER" id="PTHR43047">
    <property type="entry name" value="TWO-COMPONENT HISTIDINE PROTEIN KINASE"/>
    <property type="match status" value="1"/>
</dbReference>
<evidence type="ECO:0000256" key="5">
    <source>
        <dbReference type="ARBA" id="ARBA00022777"/>
    </source>
</evidence>
<evidence type="ECO:0000256" key="4">
    <source>
        <dbReference type="ARBA" id="ARBA00022679"/>
    </source>
</evidence>
<dbReference type="RefSeq" id="WP_284281038.1">
    <property type="nucleotide sequence ID" value="NZ_BSOJ01000015.1"/>
</dbReference>
<protein>
    <recommendedName>
        <fullName evidence="2">histidine kinase</fullName>
        <ecNumber evidence="2">2.7.13.3</ecNumber>
    </recommendedName>
</protein>
<organism evidence="13 14">
    <name type="scientific">Limnobacter litoralis</name>
    <dbReference type="NCBI Taxonomy" id="481366"/>
    <lineage>
        <taxon>Bacteria</taxon>
        <taxon>Pseudomonadati</taxon>
        <taxon>Pseudomonadota</taxon>
        <taxon>Betaproteobacteria</taxon>
        <taxon>Burkholderiales</taxon>
        <taxon>Burkholderiaceae</taxon>
        <taxon>Limnobacter</taxon>
    </lineage>
</organism>
<dbReference type="EMBL" id="BSOJ01000015">
    <property type="protein sequence ID" value="GLR26452.1"/>
    <property type="molecule type" value="Genomic_DNA"/>
</dbReference>
<dbReference type="PROSITE" id="PS50110">
    <property type="entry name" value="RESPONSE_REGULATORY"/>
    <property type="match status" value="1"/>
</dbReference>
<dbReference type="PANTHER" id="PTHR43047:SF72">
    <property type="entry name" value="OSMOSENSING HISTIDINE PROTEIN KINASE SLN1"/>
    <property type="match status" value="1"/>
</dbReference>
<dbReference type="InterPro" id="IPR035965">
    <property type="entry name" value="PAS-like_dom_sf"/>
</dbReference>
<evidence type="ECO:0000259" key="10">
    <source>
        <dbReference type="PROSITE" id="PS50110"/>
    </source>
</evidence>
<evidence type="ECO:0000256" key="3">
    <source>
        <dbReference type="ARBA" id="ARBA00022553"/>
    </source>
</evidence>
<dbReference type="EC" id="2.7.13.3" evidence="2"/>
<dbReference type="SUPFAM" id="SSF55785">
    <property type="entry name" value="PYP-like sensor domain (PAS domain)"/>
    <property type="match status" value="2"/>
</dbReference>
<feature type="domain" description="PAC" evidence="12">
    <location>
        <begin position="457"/>
        <end position="509"/>
    </location>
</feature>
<dbReference type="SMART" id="SM00388">
    <property type="entry name" value="HisKA"/>
    <property type="match status" value="1"/>
</dbReference>
<evidence type="ECO:0000259" key="12">
    <source>
        <dbReference type="PROSITE" id="PS50113"/>
    </source>
</evidence>
<keyword evidence="8" id="KW-1133">Transmembrane helix</keyword>
<evidence type="ECO:0000259" key="9">
    <source>
        <dbReference type="PROSITE" id="PS50109"/>
    </source>
</evidence>
<dbReference type="InterPro" id="IPR000014">
    <property type="entry name" value="PAS"/>
</dbReference>
<evidence type="ECO:0000259" key="11">
    <source>
        <dbReference type="PROSITE" id="PS50112"/>
    </source>
</evidence>
<dbReference type="SUPFAM" id="SSF55874">
    <property type="entry name" value="ATPase domain of HSP90 chaperone/DNA topoisomerase II/histidine kinase"/>
    <property type="match status" value="1"/>
</dbReference>
<dbReference type="SUPFAM" id="SSF47384">
    <property type="entry name" value="Homodimeric domain of signal transducing histidine kinase"/>
    <property type="match status" value="1"/>
</dbReference>
<evidence type="ECO:0000256" key="7">
    <source>
        <dbReference type="SAM" id="Coils"/>
    </source>
</evidence>
<keyword evidence="4" id="KW-0808">Transferase</keyword>
<feature type="domain" description="Histidine kinase" evidence="9">
    <location>
        <begin position="660"/>
        <end position="880"/>
    </location>
</feature>
<dbReference type="InterPro" id="IPR036097">
    <property type="entry name" value="HisK_dim/P_sf"/>
</dbReference>
<evidence type="ECO:0000313" key="13">
    <source>
        <dbReference type="EMBL" id="GLR26452.1"/>
    </source>
</evidence>
<dbReference type="InterPro" id="IPR003661">
    <property type="entry name" value="HisK_dim/P_dom"/>
</dbReference>
<dbReference type="Gene3D" id="3.30.450.20">
    <property type="entry name" value="PAS domain"/>
    <property type="match status" value="3"/>
</dbReference>
<evidence type="ECO:0000256" key="2">
    <source>
        <dbReference type="ARBA" id="ARBA00012438"/>
    </source>
</evidence>
<accession>A0ABQ5YSQ3</accession>
<dbReference type="InterPro" id="IPR004358">
    <property type="entry name" value="Sig_transdc_His_kin-like_C"/>
</dbReference>
<dbReference type="Gene3D" id="3.40.50.2300">
    <property type="match status" value="1"/>
</dbReference>
<dbReference type="PROSITE" id="PS50112">
    <property type="entry name" value="PAS"/>
    <property type="match status" value="1"/>
</dbReference>
<feature type="coiled-coil region" evidence="7">
    <location>
        <begin position="358"/>
        <end position="385"/>
    </location>
</feature>
<feature type="domain" description="PAS" evidence="11">
    <location>
        <begin position="510"/>
        <end position="582"/>
    </location>
</feature>
<dbReference type="SUPFAM" id="SSF52172">
    <property type="entry name" value="CheY-like"/>
    <property type="match status" value="1"/>
</dbReference>
<comment type="caution">
    <text evidence="13">The sequence shown here is derived from an EMBL/GenBank/DDBJ whole genome shotgun (WGS) entry which is preliminary data.</text>
</comment>
<dbReference type="PROSITE" id="PS50109">
    <property type="entry name" value="HIS_KIN"/>
    <property type="match status" value="1"/>
</dbReference>
<dbReference type="CDD" id="cd12914">
    <property type="entry name" value="PDC1_DGC_like"/>
    <property type="match status" value="1"/>
</dbReference>
<dbReference type="CDD" id="cd16922">
    <property type="entry name" value="HATPase_EvgS-ArcB-TorS-like"/>
    <property type="match status" value="1"/>
</dbReference>
<dbReference type="InterPro" id="IPR001789">
    <property type="entry name" value="Sig_transdc_resp-reg_receiver"/>
</dbReference>
<dbReference type="InterPro" id="IPR036890">
    <property type="entry name" value="HATPase_C_sf"/>
</dbReference>
<evidence type="ECO:0000256" key="6">
    <source>
        <dbReference type="PROSITE-ProRule" id="PRU00169"/>
    </source>
</evidence>
<dbReference type="InterPro" id="IPR001610">
    <property type="entry name" value="PAC"/>
</dbReference>
<dbReference type="SMART" id="SM00086">
    <property type="entry name" value="PAC"/>
    <property type="match status" value="2"/>
</dbReference>
<dbReference type="Pfam" id="PF00072">
    <property type="entry name" value="Response_reg"/>
    <property type="match status" value="1"/>
</dbReference>
<proteinExistence type="predicted"/>
<keyword evidence="7" id="KW-0175">Coiled coil</keyword>
<reference evidence="14" key="1">
    <citation type="journal article" date="2019" name="Int. J. Syst. Evol. Microbiol.">
        <title>The Global Catalogue of Microorganisms (GCM) 10K type strain sequencing project: providing services to taxonomists for standard genome sequencing and annotation.</title>
        <authorList>
            <consortium name="The Broad Institute Genomics Platform"/>
            <consortium name="The Broad Institute Genome Sequencing Center for Infectious Disease"/>
            <person name="Wu L."/>
            <person name="Ma J."/>
        </authorList>
    </citation>
    <scope>NUCLEOTIDE SEQUENCE [LARGE SCALE GENOMIC DNA]</scope>
    <source>
        <strain evidence="14">NBRC 105857</strain>
    </source>
</reference>
<name>A0ABQ5YSQ3_9BURK</name>
<gene>
    <name evidence="13" type="ORF">GCM10007875_15420</name>
</gene>
<dbReference type="Gene3D" id="3.30.565.10">
    <property type="entry name" value="Histidine kinase-like ATPase, C-terminal domain"/>
    <property type="match status" value="1"/>
</dbReference>
<dbReference type="CDD" id="cd17546">
    <property type="entry name" value="REC_hyHK_CKI1_RcsC-like"/>
    <property type="match status" value="1"/>
</dbReference>
<dbReference type="SMART" id="SM00387">
    <property type="entry name" value="HATPase_c"/>
    <property type="match status" value="1"/>
</dbReference>
<dbReference type="InterPro" id="IPR013655">
    <property type="entry name" value="PAS_fold_3"/>
</dbReference>
<feature type="transmembrane region" description="Helical" evidence="8">
    <location>
        <begin position="299"/>
        <end position="320"/>
    </location>
</feature>
<keyword evidence="8" id="KW-0812">Transmembrane</keyword>
<feature type="domain" description="Response regulatory" evidence="10">
    <location>
        <begin position="899"/>
        <end position="1016"/>
    </location>
</feature>
<keyword evidence="14" id="KW-1185">Reference proteome</keyword>
<evidence type="ECO:0000256" key="8">
    <source>
        <dbReference type="SAM" id="Phobius"/>
    </source>
</evidence>
<dbReference type="Pfam" id="PF02518">
    <property type="entry name" value="HATPase_c"/>
    <property type="match status" value="1"/>
</dbReference>
<evidence type="ECO:0000313" key="14">
    <source>
        <dbReference type="Proteomes" id="UP001156664"/>
    </source>
</evidence>
<dbReference type="InterPro" id="IPR011006">
    <property type="entry name" value="CheY-like_superfamily"/>
</dbReference>
<evidence type="ECO:0000256" key="1">
    <source>
        <dbReference type="ARBA" id="ARBA00000085"/>
    </source>
</evidence>
<keyword evidence="8" id="KW-0472">Membrane</keyword>
<sequence length="1031" mass="114412">MIKAYKSGSITTQVLLGTGLCLFVLAILTGVWGRSYLHQKALSQFGESAQESATRTASNINKQLQIRLQDVTNKAAIAGLLQEKDPDAQNRLIEIMQANFPSYMWIGITDLNGVVKYSSHNMLLGRKVSQREWFIKGLHKPTVVDKHEAALLADLLPPKASGKYQFVDFSAPILDRNGSTTGVFAVHLDWEWIKREIANSAKSRLDNRHLFILGQDGLPRFASDDSPDFTAVLTKWSASQVFRRARDGETGWSLERTSTEPYLLAFAPMDYEKDKNLLNWVTVTIRTTDALNRTLDPSIALALGTLVAGIFITLALVYIFSLKVSHSASRFLAVIQGGNHAEQEEALSALPTEVTGTAKKIQQLLQDLSDKNESLKLSLEEIQRQSWLASSLIEQAPLRIAMLDRNMVYIAASELWRTEFGLPVGPVFTLAFSKTDHYMPQSWKAASEVLRSGYALRGNFEKVTNPAGEVKWLNWVIAPWALSTGQTGGVIVIATDVTELHESEQKLAESEERFTLAMEGSRDGLWDWNLEKNEVYYSPAWKQMLGYEDHELPNAFATWETLTDPDDLQQAKGRLEKVLNDTSAESFVAEFRMRSKSGKPVHVLSRALVMRDQHGRAIRVVGTHINQTEQREMEERVRLASITAQAERESNSAKSRFLATISHEIRTPLNGVIGYARLLYEDLPDGQAKENAESLLETAENLTVILNDILDYSKIEAGQLQIEKAPFHLNQLFNSAQIFQLTCVAKGIGFGTHNLCNDGPVVLGDLARLRQIVQNLVSNAIKFTQKGRIDLSISSKRVSAGRLMLQISVSDTGAGISKEQQAKLFKPFSQVNNTRDQRLGGTGLGLSIVKSLVKSMGGEVELESELGVGSTFRCLIPVEEVRANSDQPKIALVAAHSMRVLLADDSALNLKLIKTFLERAGHEVTTARDGQRALDLALGSEYDFILLDVNMPMLSGYEVVQQIRTTAGPNQYCEIAAITGFAYEEDVSKAKQAGFNYHFAKPLQFDSLLNQLAISSQESASGYKREKQNSN</sequence>
<dbReference type="PROSITE" id="PS50113">
    <property type="entry name" value="PAC"/>
    <property type="match status" value="2"/>
</dbReference>
<dbReference type="CDD" id="cd00130">
    <property type="entry name" value="PAS"/>
    <property type="match status" value="1"/>
</dbReference>
<feature type="domain" description="PAC" evidence="12">
    <location>
        <begin position="587"/>
        <end position="639"/>
    </location>
</feature>
<dbReference type="Pfam" id="PF00512">
    <property type="entry name" value="HisKA"/>
    <property type="match status" value="1"/>
</dbReference>
<dbReference type="CDD" id="cd00082">
    <property type="entry name" value="HisKA"/>
    <property type="match status" value="1"/>
</dbReference>
<feature type="modified residue" description="4-aspartylphosphate" evidence="6">
    <location>
        <position position="948"/>
    </location>
</feature>
<dbReference type="NCBIfam" id="TIGR00229">
    <property type="entry name" value="sensory_box"/>
    <property type="match status" value="1"/>
</dbReference>
<dbReference type="InterPro" id="IPR005467">
    <property type="entry name" value="His_kinase_dom"/>
</dbReference>
<keyword evidence="5" id="KW-0418">Kinase</keyword>
<dbReference type="Pfam" id="PF08447">
    <property type="entry name" value="PAS_3"/>
    <property type="match status" value="1"/>
</dbReference>